<dbReference type="Gene3D" id="2.60.40.1120">
    <property type="entry name" value="Carboxypeptidase-like, regulatory domain"/>
    <property type="match status" value="1"/>
</dbReference>
<evidence type="ECO:0000256" key="5">
    <source>
        <dbReference type="ARBA" id="ARBA00022448"/>
    </source>
</evidence>
<comment type="subcellular location">
    <subcellularLocation>
        <location evidence="2 17">Cell outer membrane</location>
        <topology evidence="2 17">Multi-pass membrane protein</topology>
    </subcellularLocation>
</comment>
<evidence type="ECO:0000256" key="12">
    <source>
        <dbReference type="ARBA" id="ARBA00023002"/>
    </source>
</evidence>
<dbReference type="InterPro" id="IPR037066">
    <property type="entry name" value="Plug_dom_sf"/>
</dbReference>
<evidence type="ECO:0000256" key="18">
    <source>
        <dbReference type="SAM" id="SignalP"/>
    </source>
</evidence>
<evidence type="ECO:0000256" key="10">
    <source>
        <dbReference type="ARBA" id="ARBA00022842"/>
    </source>
</evidence>
<evidence type="ECO:0000256" key="3">
    <source>
        <dbReference type="ARBA" id="ARBA00013013"/>
    </source>
</evidence>
<evidence type="ECO:0000313" key="21">
    <source>
        <dbReference type="Proteomes" id="UP000238882"/>
    </source>
</evidence>
<dbReference type="GO" id="GO:0004450">
    <property type="term" value="F:isocitrate dehydrogenase (NADP+) activity"/>
    <property type="evidence" value="ECO:0007669"/>
    <property type="project" value="UniProtKB-EC"/>
</dbReference>
<dbReference type="EMBL" id="MSCN01000001">
    <property type="protein sequence ID" value="PQJ79271.1"/>
    <property type="molecule type" value="Genomic_DNA"/>
</dbReference>
<evidence type="ECO:0000256" key="9">
    <source>
        <dbReference type="ARBA" id="ARBA00022723"/>
    </source>
</evidence>
<dbReference type="GO" id="GO:0006099">
    <property type="term" value="P:tricarboxylic acid cycle"/>
    <property type="evidence" value="ECO:0007669"/>
    <property type="project" value="UniProtKB-KW"/>
</dbReference>
<evidence type="ECO:0000259" key="19">
    <source>
        <dbReference type="Pfam" id="PF07715"/>
    </source>
</evidence>
<evidence type="ECO:0000313" key="20">
    <source>
        <dbReference type="EMBL" id="PQJ79271.1"/>
    </source>
</evidence>
<feature type="domain" description="TonB-dependent receptor plug" evidence="19">
    <location>
        <begin position="122"/>
        <end position="222"/>
    </location>
</feature>
<dbReference type="Proteomes" id="UP000238882">
    <property type="component" value="Unassembled WGS sequence"/>
</dbReference>
<dbReference type="SUPFAM" id="SSF49464">
    <property type="entry name" value="Carboxypeptidase regulatory domain-like"/>
    <property type="match status" value="1"/>
</dbReference>
<evidence type="ECO:0000256" key="16">
    <source>
        <dbReference type="ARBA" id="ARBA00046318"/>
    </source>
</evidence>
<keyword evidence="4" id="KW-0329">Glyoxylate bypass</keyword>
<keyword evidence="10" id="KW-0460">Magnesium</keyword>
<accession>A0A2S7WPR1</accession>
<dbReference type="Pfam" id="PF07715">
    <property type="entry name" value="Plug"/>
    <property type="match status" value="1"/>
</dbReference>
<dbReference type="PROSITE" id="PS52016">
    <property type="entry name" value="TONB_DEPENDENT_REC_3"/>
    <property type="match status" value="1"/>
</dbReference>
<dbReference type="OrthoDB" id="9803050at2"/>
<comment type="catalytic activity">
    <reaction evidence="15">
        <text>D-threo-isocitrate + NADP(+) = 2-oxoglutarate + CO2 + NADPH</text>
        <dbReference type="Rhea" id="RHEA:19629"/>
        <dbReference type="ChEBI" id="CHEBI:15562"/>
        <dbReference type="ChEBI" id="CHEBI:16526"/>
        <dbReference type="ChEBI" id="CHEBI:16810"/>
        <dbReference type="ChEBI" id="CHEBI:57783"/>
        <dbReference type="ChEBI" id="CHEBI:58349"/>
        <dbReference type="EC" id="1.1.1.42"/>
    </reaction>
</comment>
<evidence type="ECO:0000256" key="17">
    <source>
        <dbReference type="PROSITE-ProRule" id="PRU01360"/>
    </source>
</evidence>
<proteinExistence type="inferred from homology"/>
<comment type="caution">
    <text evidence="20">The sequence shown here is derived from an EMBL/GenBank/DDBJ whole genome shotgun (WGS) entry which is preliminary data.</text>
</comment>
<evidence type="ECO:0000256" key="14">
    <source>
        <dbReference type="ARBA" id="ARBA00023237"/>
    </source>
</evidence>
<keyword evidence="12" id="KW-0560">Oxidoreductase</keyword>
<dbReference type="GO" id="GO:0006097">
    <property type="term" value="P:glyoxylate cycle"/>
    <property type="evidence" value="ECO:0007669"/>
    <property type="project" value="UniProtKB-KW"/>
</dbReference>
<dbReference type="PANTHER" id="PTHR36999">
    <property type="entry name" value="ISOCITRATE DEHYDROGENASE [NADP]"/>
    <property type="match status" value="1"/>
</dbReference>
<dbReference type="EC" id="1.1.1.42" evidence="3"/>
<protein>
    <recommendedName>
        <fullName evidence="3">isocitrate dehydrogenase (NADP(+))</fullName>
        <ecNumber evidence="3">1.1.1.42</ecNumber>
    </recommendedName>
</protein>
<dbReference type="InterPro" id="IPR012910">
    <property type="entry name" value="Plug_dom"/>
</dbReference>
<evidence type="ECO:0000256" key="4">
    <source>
        <dbReference type="ARBA" id="ARBA00022435"/>
    </source>
</evidence>
<reference evidence="20 21" key="1">
    <citation type="submission" date="2016-12" db="EMBL/GenBank/DDBJ databases">
        <title>Trade-off between light-utilization and light-protection in marine flavobacteria.</title>
        <authorList>
            <person name="Kumagai Y."/>
            <person name="Yoshizawa S."/>
            <person name="Kogure K."/>
            <person name="Iwasaki W."/>
        </authorList>
    </citation>
    <scope>NUCLEOTIDE SEQUENCE [LARGE SCALE GENOMIC DNA]</scope>
    <source>
        <strain evidence="20 21">NBRC 108759</strain>
    </source>
</reference>
<keyword evidence="9" id="KW-0479">Metal-binding</keyword>
<evidence type="ECO:0000256" key="2">
    <source>
        <dbReference type="ARBA" id="ARBA00004571"/>
    </source>
</evidence>
<comment type="cofactor">
    <cofactor evidence="1">
        <name>Mg(2+)</name>
        <dbReference type="ChEBI" id="CHEBI:18420"/>
    </cofactor>
</comment>
<keyword evidence="13 17" id="KW-0472">Membrane</keyword>
<evidence type="ECO:0000256" key="13">
    <source>
        <dbReference type="ARBA" id="ARBA00023136"/>
    </source>
</evidence>
<keyword evidence="11" id="KW-0521">NADP</keyword>
<dbReference type="GO" id="GO:0009279">
    <property type="term" value="C:cell outer membrane"/>
    <property type="evidence" value="ECO:0007669"/>
    <property type="project" value="UniProtKB-SubCell"/>
</dbReference>
<evidence type="ECO:0000256" key="7">
    <source>
        <dbReference type="ARBA" id="ARBA00022532"/>
    </source>
</evidence>
<gene>
    <name evidence="20" type="ORF">BTO18_08840</name>
</gene>
<dbReference type="PANTHER" id="PTHR36999:SF1">
    <property type="entry name" value="ISOCITRATE DEHYDROGENASE (NADP(+))"/>
    <property type="match status" value="1"/>
</dbReference>
<evidence type="ECO:0000256" key="6">
    <source>
        <dbReference type="ARBA" id="ARBA00022452"/>
    </source>
</evidence>
<dbReference type="InterPro" id="IPR008969">
    <property type="entry name" value="CarboxyPept-like_regulatory"/>
</dbReference>
<dbReference type="Gene3D" id="2.170.130.10">
    <property type="entry name" value="TonB-dependent receptor, plug domain"/>
    <property type="match status" value="1"/>
</dbReference>
<dbReference type="InterPro" id="IPR036942">
    <property type="entry name" value="Beta-barrel_TonB_sf"/>
</dbReference>
<dbReference type="GO" id="GO:0046872">
    <property type="term" value="F:metal ion binding"/>
    <property type="evidence" value="ECO:0007669"/>
    <property type="project" value="UniProtKB-KW"/>
</dbReference>
<dbReference type="SUPFAM" id="SSF56935">
    <property type="entry name" value="Porins"/>
    <property type="match status" value="1"/>
</dbReference>
<keyword evidence="7" id="KW-0816">Tricarboxylic acid cycle</keyword>
<feature type="chain" id="PRO_5015559524" description="isocitrate dehydrogenase (NADP(+))" evidence="18">
    <location>
        <begin position="20"/>
        <end position="792"/>
    </location>
</feature>
<evidence type="ECO:0000256" key="8">
    <source>
        <dbReference type="ARBA" id="ARBA00022692"/>
    </source>
</evidence>
<keyword evidence="6 17" id="KW-1134">Transmembrane beta strand</keyword>
<dbReference type="InterPro" id="IPR004436">
    <property type="entry name" value="Isocitrate_DH_NADP_mono"/>
</dbReference>
<keyword evidence="21" id="KW-1185">Reference proteome</keyword>
<keyword evidence="18" id="KW-0732">Signal</keyword>
<keyword evidence="8 17" id="KW-0812">Transmembrane</keyword>
<comment type="similarity">
    <text evidence="17">Belongs to the TonB-dependent receptor family.</text>
</comment>
<dbReference type="AlphaFoldDB" id="A0A2S7WPR1"/>
<comment type="similarity">
    <text evidence="16">Belongs to the monomeric-type IDH family.</text>
</comment>
<keyword evidence="5 17" id="KW-0813">Transport</keyword>
<evidence type="ECO:0000256" key="11">
    <source>
        <dbReference type="ARBA" id="ARBA00022857"/>
    </source>
</evidence>
<dbReference type="Pfam" id="PF13715">
    <property type="entry name" value="CarbopepD_reg_2"/>
    <property type="match status" value="1"/>
</dbReference>
<dbReference type="RefSeq" id="WP_105015870.1">
    <property type="nucleotide sequence ID" value="NZ_MSCN01000001.1"/>
</dbReference>
<name>A0A2S7WPR1_9FLAO</name>
<keyword evidence="14 17" id="KW-0998">Cell outer membrane</keyword>
<sequence>MNKILVFLFLIVFSTLSFSQNQKSTISGKIVDQKTGETLIGVNISIKNKSLGTITNNYGFYSITIPNDTYTISYSYLGYKTIEKEIKLTNSLQLDIKLAEEENVLDEVIISQSKNNSGNNIRKPQMSTTVLKAKTIKETPTVLGESDLVKTITLLPGVTDVGEGSAGFNVRGGSTDQNLVLLDEATIYNTSHLLGFLSVFNTDVIKDIKLYKGGIPSKYGGRLSSVLEVHQKDGNYNNTKFTGGIGLLSSRLMVEGPIRKEVGSFLVAGRTSYLNLFLSLADEPNRISFYDLNTKLSYRIDDNNKIYFSGYFGKDKIKLSDSFKNSYGNFFINTRLNHIFNNKLFSNLSLIYSEYDYNLEFVSEGFEWASSINNINLKYNFNYYLNNTLKINFGTDVFNYHFNPGEIIANSNSSPINEEKLDDKIAFEPSIYLEAEHKLSDKFTARYGFRFSSFFRLGNKPLNTYTNDLPVVFNEELNSYESAKPIGVQSESEAKKTTSFFNIEPRFSLVYQLNEQSSLKGSYQRMNQYIHLISNTNAPTPLDIWAPSGKYIKPQNSDLFALGLFKNFEENNYSIEVETYYKSIKNSVDFIDGAELIANNNIETEILQGDARAYGLEFLLRKNSGRFTGLVGYTISKSEQRVSGRSPNETGINNGIWYNTPQDRTHDLSITGNYSLTEKWSLNANFVFQTGRPTTYPNGQYQFEGLVVPVFTSRNEERLPAYHRLDISATYTPKHNKNKKWESEWVFGIYNIYNRQNANSIRFRQNETTLNNEAVQTSIFGIIPSITYNFKF</sequence>
<dbReference type="InterPro" id="IPR039426">
    <property type="entry name" value="TonB-dep_rcpt-like"/>
</dbReference>
<dbReference type="Gene3D" id="2.40.170.20">
    <property type="entry name" value="TonB-dependent receptor, beta-barrel domain"/>
    <property type="match status" value="1"/>
</dbReference>
<feature type="signal peptide" evidence="18">
    <location>
        <begin position="1"/>
        <end position="19"/>
    </location>
</feature>
<evidence type="ECO:0000256" key="1">
    <source>
        <dbReference type="ARBA" id="ARBA00001946"/>
    </source>
</evidence>
<organism evidence="20 21">
    <name type="scientific">Polaribacter porphyrae</name>
    <dbReference type="NCBI Taxonomy" id="1137780"/>
    <lineage>
        <taxon>Bacteria</taxon>
        <taxon>Pseudomonadati</taxon>
        <taxon>Bacteroidota</taxon>
        <taxon>Flavobacteriia</taxon>
        <taxon>Flavobacteriales</taxon>
        <taxon>Flavobacteriaceae</taxon>
    </lineage>
</organism>
<evidence type="ECO:0000256" key="15">
    <source>
        <dbReference type="ARBA" id="ARBA00023554"/>
    </source>
</evidence>